<dbReference type="RefSeq" id="XP_024324610.1">
    <property type="nucleotide sequence ID" value="XM_024467804.1"/>
</dbReference>
<name>A0A177AB09_9PEZI</name>
<evidence type="ECO:0000256" key="1">
    <source>
        <dbReference type="ARBA" id="ARBA00023002"/>
    </source>
</evidence>
<dbReference type="AlphaFoldDB" id="A0A177AB09"/>
<dbReference type="eggNOG" id="ENOG502QSSH">
    <property type="taxonomic scope" value="Eukaryota"/>
</dbReference>
<reference evidence="2" key="1">
    <citation type="submission" date="2016-03" db="EMBL/GenBank/DDBJ databases">
        <title>Updated assembly of Pseudogymnoascus destructans, the fungus causing white-nose syndrome of bats.</title>
        <authorList>
            <person name="Palmer J.M."/>
            <person name="Drees K.P."/>
            <person name="Foster J.T."/>
            <person name="Lindner D.L."/>
        </authorList>
    </citation>
    <scope>NUCLEOTIDE SEQUENCE [LARGE SCALE GENOMIC DNA]</scope>
    <source>
        <strain evidence="2">20631-21</strain>
    </source>
</reference>
<dbReference type="OrthoDB" id="10265971at2759"/>
<proteinExistence type="predicted"/>
<dbReference type="InterPro" id="IPR025337">
    <property type="entry name" value="Questin_oxidase-like"/>
</dbReference>
<organism evidence="2">
    <name type="scientific">Pseudogymnoascus destructans</name>
    <dbReference type="NCBI Taxonomy" id="655981"/>
    <lineage>
        <taxon>Eukaryota</taxon>
        <taxon>Fungi</taxon>
        <taxon>Dikarya</taxon>
        <taxon>Ascomycota</taxon>
        <taxon>Pezizomycotina</taxon>
        <taxon>Leotiomycetes</taxon>
        <taxon>Thelebolales</taxon>
        <taxon>Thelebolaceae</taxon>
        <taxon>Pseudogymnoascus</taxon>
    </lineage>
</organism>
<dbReference type="EMBL" id="KV441394">
    <property type="protein sequence ID" value="OAF59326.1"/>
    <property type="molecule type" value="Genomic_DNA"/>
</dbReference>
<evidence type="ECO:0000313" key="2">
    <source>
        <dbReference type="EMBL" id="OAF59326.1"/>
    </source>
</evidence>
<dbReference type="Proteomes" id="UP000077154">
    <property type="component" value="Unassembled WGS sequence"/>
</dbReference>
<gene>
    <name evidence="2" type="ORF">VC83_04169</name>
</gene>
<dbReference type="PANTHER" id="PTHR35870">
    <property type="entry name" value="PROTEIN, PUTATIVE (AFU_ORTHOLOGUE AFUA_5G03330)-RELATED"/>
    <property type="match status" value="1"/>
</dbReference>
<dbReference type="GO" id="GO:0016491">
    <property type="term" value="F:oxidoreductase activity"/>
    <property type="evidence" value="ECO:0007669"/>
    <property type="project" value="UniProtKB-KW"/>
</dbReference>
<evidence type="ECO:0008006" key="3">
    <source>
        <dbReference type="Google" id="ProtNLM"/>
    </source>
</evidence>
<dbReference type="GeneID" id="36287242"/>
<dbReference type="PANTHER" id="PTHR35870:SF6">
    <property type="entry name" value="MGS207 PROTEIN"/>
    <property type="match status" value="1"/>
</dbReference>
<keyword evidence="1" id="KW-0560">Oxidoreductase</keyword>
<dbReference type="VEuPathDB" id="FungiDB:GMDG_05101"/>
<accession>A0A177AB09</accession>
<sequence length="424" mass="48224">MSAPMIAWAPVVNRAYRFMTSFSMASHPSIDIPSVNIHDVETAPEKRARTLKHLIKANHVNFAILFHDLQFDNHMAHILCSAYILGANEDHLNHIYIEMSKILEEWTDSPAEITDQDWRQFLGDRRYQRAYVDFFEDELALKHDYDWKIVVKEFFFEGENPLINCVISGLGHPLIQLGYAFEFNSKEIAMEALGLAAVSYNHLHKYSDDTSYTKPSENPTASIFEVLRRIGVDNRFDGIFKNKSGSNSSYLFEHHESLVLEHWNSWAIEDPIKQFEESQKAAASLLAATVAAGAKDYDFFLVHILTSSHAVRILLPFVPKKFHVGVVRQWFLLAIAVYIGQLRPKIDWAPVEKTQVGDKGWKYVVNKAVAGSFSTDAHYVKALRALKEAASTWGDADGLYLSAAVRFADEFNGWHGFGADRKEH</sequence>
<protein>
    <recommendedName>
        <fullName evidence="3">MGS207 protein</fullName>
    </recommendedName>
</protein>
<dbReference type="Pfam" id="PF14027">
    <property type="entry name" value="Questin_oxidase"/>
    <property type="match status" value="1"/>
</dbReference>